<dbReference type="OrthoDB" id="9791416at2"/>
<dbReference type="Gene3D" id="1.10.4100.10">
    <property type="entry name" value="2-methylcitrate dehydratase PrpD"/>
    <property type="match status" value="1"/>
</dbReference>
<dbReference type="Pfam" id="PF03972">
    <property type="entry name" value="MmgE_PrpD_N"/>
    <property type="match status" value="1"/>
</dbReference>
<protein>
    <submittedName>
        <fullName evidence="4">2-methylcitrate dehydratase</fullName>
        <ecNumber evidence="4">4.2.1.79</ecNumber>
    </submittedName>
</protein>
<dbReference type="InterPro" id="IPR045337">
    <property type="entry name" value="MmgE_PrpD_C"/>
</dbReference>
<dbReference type="InterPro" id="IPR036148">
    <property type="entry name" value="MmgE/PrpD_sf"/>
</dbReference>
<keyword evidence="4" id="KW-0456">Lyase</keyword>
<dbReference type="PANTHER" id="PTHR16943:SF8">
    <property type="entry name" value="2-METHYLCITRATE DEHYDRATASE"/>
    <property type="match status" value="1"/>
</dbReference>
<reference evidence="4 5" key="1">
    <citation type="submission" date="2018-01" db="EMBL/GenBank/DDBJ databases">
        <authorList>
            <person name="Gaut B.S."/>
            <person name="Morton B.R."/>
            <person name="Clegg M.T."/>
            <person name="Duvall M.R."/>
        </authorList>
    </citation>
    <scope>NUCLEOTIDE SEQUENCE [LARGE SCALE GENOMIC DNA]</scope>
    <source>
        <strain evidence="4">GP69</strain>
    </source>
</reference>
<dbReference type="Proteomes" id="UP000236311">
    <property type="component" value="Unassembled WGS sequence"/>
</dbReference>
<dbReference type="AlphaFoldDB" id="A0A2K4ZCH0"/>
<dbReference type="EMBL" id="OFSM01000004">
    <property type="protein sequence ID" value="SOY28159.1"/>
    <property type="molecule type" value="Genomic_DNA"/>
</dbReference>
<dbReference type="InterPro" id="IPR005656">
    <property type="entry name" value="MmgE_PrpD"/>
</dbReference>
<sequence length="375" mass="41105">MAAFLNSLYGHGAELDDGCRMAMGHVGVHVIPAVLALAEAEEKTQDEIMVAIAVGYETYIRISAAAQPGMIKRSFHSTGMAGGIACAASCAKLLGLDAEGIEDAMSLASTMSSGLLTYSESRQMIKPINPARAAETGVFAARLAQSGIKGPLNFLEGPNGWFHAVADSVNKQMISKEFGHLLIHDCYFKLYPSCRHTHCGIEAASNIHKKVNPDEINKVYLYLYPNAIKLAGQIKFPVEPDETKFSIHYSCAIALLYGEYGVDYMNPPLVNNAIRDMINKIELISDEEMEDREKGIRGTKIEVIMKDGKKVNDIVIVPKGDPENPLNDKDLWMKLKLCAKDIVSENIVEKLVIYISEFGGSKLLDSRTLYGSRTQ</sequence>
<evidence type="ECO:0000313" key="4">
    <source>
        <dbReference type="EMBL" id="SOY28159.1"/>
    </source>
</evidence>
<dbReference type="InterPro" id="IPR042183">
    <property type="entry name" value="MmgE/PrpD_sf_1"/>
</dbReference>
<dbReference type="Gene3D" id="3.30.1330.120">
    <property type="entry name" value="2-methylcitrate dehydratase PrpD"/>
    <property type="match status" value="1"/>
</dbReference>
<dbReference type="InterPro" id="IPR045336">
    <property type="entry name" value="MmgE_PrpD_N"/>
</dbReference>
<comment type="similarity">
    <text evidence="1">Belongs to the PrpD family.</text>
</comment>
<evidence type="ECO:0000313" key="5">
    <source>
        <dbReference type="Proteomes" id="UP000236311"/>
    </source>
</evidence>
<evidence type="ECO:0000256" key="1">
    <source>
        <dbReference type="ARBA" id="ARBA00006174"/>
    </source>
</evidence>
<dbReference type="SUPFAM" id="SSF103378">
    <property type="entry name" value="2-methylcitrate dehydratase PrpD"/>
    <property type="match status" value="1"/>
</dbReference>
<name>A0A2K4ZCH0_9FIRM</name>
<feature type="domain" description="MmgE/PrpD C-terminal" evidence="3">
    <location>
        <begin position="191"/>
        <end position="349"/>
    </location>
</feature>
<dbReference type="RefSeq" id="WP_103238283.1">
    <property type="nucleotide sequence ID" value="NZ_JANJZD010000004.1"/>
</dbReference>
<gene>
    <name evidence="4" type="primary">prpD</name>
    <name evidence="4" type="ORF">AMURIS_00866</name>
</gene>
<organism evidence="4 5">
    <name type="scientific">Acetatifactor muris</name>
    <dbReference type="NCBI Taxonomy" id="879566"/>
    <lineage>
        <taxon>Bacteria</taxon>
        <taxon>Bacillati</taxon>
        <taxon>Bacillota</taxon>
        <taxon>Clostridia</taxon>
        <taxon>Lachnospirales</taxon>
        <taxon>Lachnospiraceae</taxon>
        <taxon>Acetatifactor</taxon>
    </lineage>
</organism>
<dbReference type="Pfam" id="PF19305">
    <property type="entry name" value="MmgE_PrpD_C"/>
    <property type="match status" value="1"/>
</dbReference>
<evidence type="ECO:0000259" key="3">
    <source>
        <dbReference type="Pfam" id="PF19305"/>
    </source>
</evidence>
<dbReference type="GO" id="GO:0047547">
    <property type="term" value="F:2-methylcitrate dehydratase activity"/>
    <property type="evidence" value="ECO:0007669"/>
    <property type="project" value="UniProtKB-EC"/>
</dbReference>
<dbReference type="InterPro" id="IPR042188">
    <property type="entry name" value="MmgE/PrpD_sf_2"/>
</dbReference>
<proteinExistence type="inferred from homology"/>
<dbReference type="PANTHER" id="PTHR16943">
    <property type="entry name" value="2-METHYLCITRATE DEHYDRATASE-RELATED"/>
    <property type="match status" value="1"/>
</dbReference>
<feature type="domain" description="MmgE/PrpD N-terminal" evidence="2">
    <location>
        <begin position="2"/>
        <end position="168"/>
    </location>
</feature>
<dbReference type="EC" id="4.2.1.79" evidence="4"/>
<keyword evidence="5" id="KW-1185">Reference proteome</keyword>
<evidence type="ECO:0000259" key="2">
    <source>
        <dbReference type="Pfam" id="PF03972"/>
    </source>
</evidence>
<accession>A0A2K4ZCH0</accession>